<sequence>MAFAVLGVALSGLAPVVVAQLRMTAEVENLLPAGSTHYLVPVSGAWHRKLGVDAGRYDTDIPFGGDPAAGTANIVTIEAVVDLTGPDDSASVEVLVEEIPPP</sequence>
<protein>
    <submittedName>
        <fullName evidence="1">Uncharacterized protein</fullName>
    </submittedName>
</protein>
<keyword evidence="2" id="KW-1185">Reference proteome</keyword>
<reference evidence="1 2" key="2">
    <citation type="submission" date="2019-01" db="EMBL/GenBank/DDBJ databases">
        <title>Tautonia sociabilis, a novel thermotolerant planctomycete of Isosphaeraceae family, isolated from a 4000 m deep subterranean habitat.</title>
        <authorList>
            <person name="Kovaleva O.L."/>
            <person name="Elcheninov A.G."/>
            <person name="Van Heerden E."/>
            <person name="Toshchakov S.V."/>
            <person name="Novikov A."/>
            <person name="Bonch-Osmolovskaya E.A."/>
            <person name="Kublanov I.V."/>
        </authorList>
    </citation>
    <scope>NUCLEOTIDE SEQUENCE [LARGE SCALE GENOMIC DNA]</scope>
    <source>
        <strain evidence="1 2">GM2012</strain>
    </source>
</reference>
<gene>
    <name evidence="1" type="ORF">TsocGM_20875</name>
</gene>
<dbReference type="Proteomes" id="UP000280296">
    <property type="component" value="Unassembled WGS sequence"/>
</dbReference>
<accession>A0A432MET4</accession>
<proteinExistence type="predicted"/>
<dbReference type="AlphaFoldDB" id="A0A432MET4"/>
<dbReference type="RefSeq" id="WP_126727401.1">
    <property type="nucleotide sequence ID" value="NZ_RYZH01000052.1"/>
</dbReference>
<evidence type="ECO:0000313" key="2">
    <source>
        <dbReference type="Proteomes" id="UP000280296"/>
    </source>
</evidence>
<dbReference type="OrthoDB" id="9962501at2"/>
<evidence type="ECO:0000313" key="1">
    <source>
        <dbReference type="EMBL" id="RUL84182.1"/>
    </source>
</evidence>
<name>A0A432MET4_9BACT</name>
<organism evidence="1 2">
    <name type="scientific">Tautonia sociabilis</name>
    <dbReference type="NCBI Taxonomy" id="2080755"/>
    <lineage>
        <taxon>Bacteria</taxon>
        <taxon>Pseudomonadati</taxon>
        <taxon>Planctomycetota</taxon>
        <taxon>Planctomycetia</taxon>
        <taxon>Isosphaerales</taxon>
        <taxon>Isosphaeraceae</taxon>
        <taxon>Tautonia</taxon>
    </lineage>
</organism>
<comment type="caution">
    <text evidence="1">The sequence shown here is derived from an EMBL/GenBank/DDBJ whole genome shotgun (WGS) entry which is preliminary data.</text>
</comment>
<reference evidence="1 2" key="1">
    <citation type="submission" date="2018-12" db="EMBL/GenBank/DDBJ databases">
        <authorList>
            <person name="Toschakov S.V."/>
        </authorList>
    </citation>
    <scope>NUCLEOTIDE SEQUENCE [LARGE SCALE GENOMIC DNA]</scope>
    <source>
        <strain evidence="1 2">GM2012</strain>
    </source>
</reference>
<dbReference type="EMBL" id="RYZH01000052">
    <property type="protein sequence ID" value="RUL84182.1"/>
    <property type="molecule type" value="Genomic_DNA"/>
</dbReference>